<dbReference type="InterPro" id="IPR008806">
    <property type="entry name" value="RNA_pol_III_Rpc82_C"/>
</dbReference>
<feature type="compositionally biased region" description="Basic and acidic residues" evidence="8">
    <location>
        <begin position="233"/>
        <end position="242"/>
    </location>
</feature>
<evidence type="ECO:0000256" key="8">
    <source>
        <dbReference type="SAM" id="MobiDB-lite"/>
    </source>
</evidence>
<reference evidence="12 13" key="1">
    <citation type="submission" date="2020-12" db="EMBL/GenBank/DDBJ databases">
        <title>Concerted genomic and epigenomic changes stabilize Arabidopsis allopolyploids.</title>
        <authorList>
            <person name="Chen Z."/>
        </authorList>
    </citation>
    <scope>NUCLEOTIDE SEQUENCE [LARGE SCALE GENOMIC DNA]</scope>
    <source>
        <strain evidence="12">As9502</strain>
        <tissue evidence="12">Leaf</tissue>
    </source>
</reference>
<keyword evidence="6 7" id="KW-0539">Nucleus</keyword>
<feature type="domain" description="RNA polymerase III Rpc82 C -terminal" evidence="9">
    <location>
        <begin position="151"/>
        <end position="363"/>
    </location>
</feature>
<proteinExistence type="inferred from homology"/>
<comment type="similarity">
    <text evidence="2 7">Belongs to the eukaryotic RPC3/POLR3C RNA polymerase subunit family.</text>
</comment>
<dbReference type="PANTHER" id="PTHR12949:SF0">
    <property type="entry name" value="DNA-DIRECTED RNA POLYMERASE III SUBUNIT RPC3"/>
    <property type="match status" value="1"/>
</dbReference>
<name>A0A8T1ZD61_ARASU</name>
<keyword evidence="4 7" id="KW-0240">DNA-directed RNA polymerase</keyword>
<comment type="subunit">
    <text evidence="7">Component of the RNA polymerase III (Pol III) complex consisting of 17 subunits.</text>
</comment>
<organism evidence="12 13">
    <name type="scientific">Arabidopsis suecica</name>
    <name type="common">Swedish thale-cress</name>
    <name type="synonym">Cardaminopsis suecica</name>
    <dbReference type="NCBI Taxonomy" id="45249"/>
    <lineage>
        <taxon>Eukaryota</taxon>
        <taxon>Viridiplantae</taxon>
        <taxon>Streptophyta</taxon>
        <taxon>Embryophyta</taxon>
        <taxon>Tracheophyta</taxon>
        <taxon>Spermatophyta</taxon>
        <taxon>Magnoliopsida</taxon>
        <taxon>eudicotyledons</taxon>
        <taxon>Gunneridae</taxon>
        <taxon>Pentapetalae</taxon>
        <taxon>rosids</taxon>
        <taxon>malvids</taxon>
        <taxon>Brassicales</taxon>
        <taxon>Brassicaceae</taxon>
        <taxon>Camelineae</taxon>
        <taxon>Arabidopsis</taxon>
    </lineage>
</organism>
<gene>
    <name evidence="12" type="ORF">ISN44_As11g031270</name>
</gene>
<dbReference type="GO" id="GO:0003697">
    <property type="term" value="F:single-stranded DNA binding"/>
    <property type="evidence" value="ECO:0007669"/>
    <property type="project" value="UniProtKB-UniRule"/>
</dbReference>
<dbReference type="PANTHER" id="PTHR12949">
    <property type="entry name" value="RNA POLYMERASE III DNA DIRECTED -RELATED"/>
    <property type="match status" value="1"/>
</dbReference>
<dbReference type="GO" id="GO:0005666">
    <property type="term" value="C:RNA polymerase III complex"/>
    <property type="evidence" value="ECO:0007669"/>
    <property type="project" value="UniProtKB-UniRule"/>
</dbReference>
<evidence type="ECO:0000313" key="12">
    <source>
        <dbReference type="EMBL" id="KAG7557130.1"/>
    </source>
</evidence>
<dbReference type="FunFam" id="1.10.10.10:FF:000420">
    <property type="entry name" value="RNA polymerase III subunit, putative"/>
    <property type="match status" value="1"/>
</dbReference>
<keyword evidence="13" id="KW-1185">Reference proteome</keyword>
<evidence type="ECO:0000256" key="7">
    <source>
        <dbReference type="RuleBase" id="RU367076"/>
    </source>
</evidence>
<dbReference type="FunFam" id="1.10.10.10:FF:000218">
    <property type="entry name" value="DNA-directed RNA polymerase III subunit RPC3"/>
    <property type="match status" value="1"/>
</dbReference>
<feature type="domain" description="DNA-directed RNA polymerase III subunit RPC3 winged-helix" evidence="11">
    <location>
        <begin position="370"/>
        <end position="438"/>
    </location>
</feature>
<evidence type="ECO:0000259" key="10">
    <source>
        <dbReference type="Pfam" id="PF08221"/>
    </source>
</evidence>
<dbReference type="InterPro" id="IPR055207">
    <property type="entry name" value="POLR3C_WHD"/>
</dbReference>
<feature type="region of interest" description="Disordered" evidence="8">
    <location>
        <begin position="226"/>
        <end position="247"/>
    </location>
</feature>
<dbReference type="FunFam" id="1.10.10.10:FF:000827">
    <property type="entry name" value="RNA polymerase III subunit RPC82 family protein"/>
    <property type="match status" value="1"/>
</dbReference>
<dbReference type="OrthoDB" id="272392at2759"/>
<sequence>MAMSEFGIVYAVHIITVQFGSVVSKVCECLLRKGPLSSRDISRLAESDINHNQVKDILYLLIQHNCVQAFSIEPPDGSESKAIVQYIVLFNNILHRVRYNKFSRIVNEELGSECGAVLDGLLSNGRLRLGQLIERDRDSGKTIGSEAIRDSLQKLVAARFVERIPSPEPVLGNKDQEPAKKRGAKAAKILKEPETLEERVVEAATPVDAIRFPLIFEEDLNSSLADDDSNITEGKRKQRDVDSSDPSSGVIWRPNFEEFIHRLRHKACVEIVKERRDEGCAIVLRAMLEVGRSQEKKVKTDNSAPMSVGSIYEEVIKTEAGRTMLQERVEACLDQLSATSSYLPAFVTEMNDSYIVDFKSIISVAQKDEIEAVVMRRYGKEAFRMFRYLSQEGRFVETDKIADAALTEKKDTPQILLKMWKDGYLHMQKLAITGTYVPFLLWKVNKLIVTRQMLDEMYHASLNLNLRLAHELESEKELLMLPSDKLEGPLKERVKKVRAKRLLLSSTMFKLDDAIMLFHDF</sequence>
<accession>A0A8T1ZD61</accession>
<dbReference type="InterPro" id="IPR039748">
    <property type="entry name" value="RPC3"/>
</dbReference>
<keyword evidence="5 7" id="KW-0804">Transcription</keyword>
<evidence type="ECO:0000256" key="3">
    <source>
        <dbReference type="ARBA" id="ARBA00016689"/>
    </source>
</evidence>
<dbReference type="FunFam" id="1.10.10.10:FF:000515">
    <property type="entry name" value="DNA-directed RNA polymerase III subunit rpc3"/>
    <property type="match status" value="1"/>
</dbReference>
<comment type="function">
    <text evidence="7">DNA-dependent RNA polymerase catalyzes the transcription of DNA into RNA using the four ribonucleoside triphosphates as substrates. Specific core component of RNA polymerase III which synthesizes small RNAs, such as 5S rRNA and tRNAs.</text>
</comment>
<evidence type="ECO:0000256" key="4">
    <source>
        <dbReference type="ARBA" id="ARBA00022478"/>
    </source>
</evidence>
<evidence type="ECO:0000313" key="13">
    <source>
        <dbReference type="Proteomes" id="UP000694251"/>
    </source>
</evidence>
<evidence type="ECO:0000259" key="11">
    <source>
        <dbReference type="Pfam" id="PF22536"/>
    </source>
</evidence>
<evidence type="ECO:0000256" key="2">
    <source>
        <dbReference type="ARBA" id="ARBA00007206"/>
    </source>
</evidence>
<dbReference type="EMBL" id="JAEFBJ010000011">
    <property type="protein sequence ID" value="KAG7557130.1"/>
    <property type="molecule type" value="Genomic_DNA"/>
</dbReference>
<dbReference type="Pfam" id="PF22536">
    <property type="entry name" value="WHD_POLR3C"/>
    <property type="match status" value="1"/>
</dbReference>
<evidence type="ECO:0000259" key="9">
    <source>
        <dbReference type="Pfam" id="PF05645"/>
    </source>
</evidence>
<dbReference type="Pfam" id="PF05645">
    <property type="entry name" value="RNA_pol_Rpc82"/>
    <property type="match status" value="1"/>
</dbReference>
<comment type="caution">
    <text evidence="12">The sequence shown here is derived from an EMBL/GenBank/DDBJ whole genome shotgun (WGS) entry which is preliminary data.</text>
</comment>
<comment type="subcellular location">
    <subcellularLocation>
        <location evidence="1 7">Nucleus</location>
    </subcellularLocation>
</comment>
<dbReference type="InterPro" id="IPR013197">
    <property type="entry name" value="RNA_pol_III_RPC82-rel_HTH"/>
</dbReference>
<feature type="domain" description="RNA polymerase III subunit RPC82-related helix-turn-helix" evidence="10">
    <location>
        <begin position="11"/>
        <end position="70"/>
    </location>
</feature>
<dbReference type="GO" id="GO:0006351">
    <property type="term" value="P:DNA-templated transcription"/>
    <property type="evidence" value="ECO:0007669"/>
    <property type="project" value="InterPro"/>
</dbReference>
<evidence type="ECO:0000256" key="1">
    <source>
        <dbReference type="ARBA" id="ARBA00004123"/>
    </source>
</evidence>
<evidence type="ECO:0000256" key="5">
    <source>
        <dbReference type="ARBA" id="ARBA00023163"/>
    </source>
</evidence>
<dbReference type="Pfam" id="PF08221">
    <property type="entry name" value="HTH_9"/>
    <property type="match status" value="1"/>
</dbReference>
<dbReference type="Proteomes" id="UP000694251">
    <property type="component" value="Chromosome 11"/>
</dbReference>
<dbReference type="AlphaFoldDB" id="A0A8T1ZD61"/>
<protein>
    <recommendedName>
        <fullName evidence="3 7">DNA-directed RNA polymerase III subunit RPC3</fullName>
        <shortName evidence="7">RNA polymerase III subunit C3</shortName>
    </recommendedName>
</protein>
<evidence type="ECO:0000256" key="6">
    <source>
        <dbReference type="ARBA" id="ARBA00023242"/>
    </source>
</evidence>